<feature type="transmembrane region" description="Helical" evidence="1">
    <location>
        <begin position="79"/>
        <end position="102"/>
    </location>
</feature>
<dbReference type="Proteomes" id="UP000006064">
    <property type="component" value="Chromosome"/>
</dbReference>
<reference evidence="2 3" key="1">
    <citation type="journal article" date="2012" name="J. Bacteriol.">
        <title>Complete Genome Sequence of the Hyperthermophilic Archaeon Thermococcus sp. Strain CL1, Isolated from a Paralvinella sp. Polychaete Worm Collected from a Hydrothermal Vent.</title>
        <authorList>
            <person name="Jung J.H."/>
            <person name="Holden J.F."/>
            <person name="Seo D.H."/>
            <person name="Park K.H."/>
            <person name="Shin H."/>
            <person name="Ryu S."/>
            <person name="Lee J.H."/>
            <person name="Park C.S."/>
        </authorList>
    </citation>
    <scope>NUCLEOTIDE SEQUENCE [LARGE SCALE GENOMIC DNA]</scope>
    <source>
        <strain evidence="3">DSM 27260 / KACC 17922 / CL1</strain>
    </source>
</reference>
<feature type="transmembrane region" description="Helical" evidence="1">
    <location>
        <begin position="213"/>
        <end position="231"/>
    </location>
</feature>
<evidence type="ECO:0000256" key="1">
    <source>
        <dbReference type="SAM" id="Phobius"/>
    </source>
</evidence>
<name>I3ZTK6_THECF</name>
<keyword evidence="1" id="KW-0472">Membrane</keyword>
<feature type="transmembrane region" description="Helical" evidence="1">
    <location>
        <begin position="243"/>
        <end position="263"/>
    </location>
</feature>
<feature type="transmembrane region" description="Helical" evidence="1">
    <location>
        <begin position="189"/>
        <end position="207"/>
    </location>
</feature>
<dbReference type="HOGENOM" id="CLU_462047_0_0_2"/>
<keyword evidence="1" id="KW-1133">Transmembrane helix</keyword>
<dbReference type="GeneID" id="13038534"/>
<dbReference type="EMBL" id="CP003651">
    <property type="protein sequence ID" value="AFL95040.1"/>
    <property type="molecule type" value="Genomic_DNA"/>
</dbReference>
<dbReference type="AlphaFoldDB" id="I3ZTK6"/>
<feature type="transmembrane region" description="Helical" evidence="1">
    <location>
        <begin position="144"/>
        <end position="177"/>
    </location>
</feature>
<accession>I3ZTK6</accession>
<sequence>MILHIFKNPKRNAILFLISSYVLYMSGIVYLWQHPETTYVLFIFTQSSKAIFILTMSAMSVMAAFILISIKRTSKNNTLLWISGTLLLTLIVLSSIFLWRILGYYFIVGMDIYNYIGMAKDIIHFSHVPQTPYYPSFYPAQPLLYAILHLVSSISVFNAFVYAPALYYLMSVLILYLTSKYLINQTKNLRNIVTGGLVSILVLPNFFNEFIYPYNQTFSIIIFGVVIYIYLKYQTKKELKYQALLLPVLIVLPFTHPIPAYIMGLILLGELIINRNRYSTSLFGIYTITFIAWILIVSTGGLMGFALRNHMKSILQYTTAEKTEQLIGTTMAAGKSITSLIAYTLAEIHPILLYSLIAFVIFLKSFSKHIMASTRSHYPMAVTKIIKILWLPILGYTLPSTLTFLHNPTRLALDNPFIYFIVPVAIYGIIIHLSNGSKLRKPVTIPLVTLAIVIILTSSILLPAIEYKIAFYPSKTKTWQEPISVRFYETYNNPRGKIYAAGSQTQIGSYISKDLGKVYHPRQHLLETLEINDFAYIFILRKTILTYTELYPGYKYTREFFTQTYIEFELIYSNDEVKIFMNKEKQEGWS</sequence>
<feature type="transmembrane region" description="Helical" evidence="1">
    <location>
        <begin position="445"/>
        <end position="465"/>
    </location>
</feature>
<organism evidence="2 3">
    <name type="scientific">Thermococcus cleftensis (strain DSM 27260 / KACC 17922 / CL1)</name>
    <dbReference type="NCBI Taxonomy" id="163003"/>
    <lineage>
        <taxon>Archaea</taxon>
        <taxon>Methanobacteriati</taxon>
        <taxon>Methanobacteriota</taxon>
        <taxon>Thermococci</taxon>
        <taxon>Thermococcales</taxon>
        <taxon>Thermococcaceae</taxon>
        <taxon>Thermococcus</taxon>
    </lineage>
</organism>
<proteinExistence type="predicted"/>
<evidence type="ECO:0000313" key="3">
    <source>
        <dbReference type="Proteomes" id="UP000006064"/>
    </source>
</evidence>
<evidence type="ECO:0000313" key="2">
    <source>
        <dbReference type="EMBL" id="AFL95040.1"/>
    </source>
</evidence>
<feature type="transmembrane region" description="Helical" evidence="1">
    <location>
        <begin position="417"/>
        <end position="433"/>
    </location>
</feature>
<feature type="transmembrane region" description="Helical" evidence="1">
    <location>
        <begin position="39"/>
        <end position="67"/>
    </location>
</feature>
<feature type="transmembrane region" description="Helical" evidence="1">
    <location>
        <begin position="283"/>
        <end position="305"/>
    </location>
</feature>
<dbReference type="KEGG" id="thm:CL1_0835"/>
<keyword evidence="1" id="KW-0812">Transmembrane</keyword>
<keyword evidence="3" id="KW-1185">Reference proteome</keyword>
<dbReference type="STRING" id="163003.CL1_0835"/>
<protein>
    <submittedName>
        <fullName evidence="2">Uncharacterized protein</fullName>
    </submittedName>
</protein>
<gene>
    <name evidence="2" type="ORF">CL1_0835</name>
</gene>
<dbReference type="RefSeq" id="WP_014788675.1">
    <property type="nucleotide sequence ID" value="NC_018015.1"/>
</dbReference>
<feature type="transmembrane region" description="Helical" evidence="1">
    <location>
        <begin position="12"/>
        <end position="33"/>
    </location>
</feature>